<keyword evidence="1" id="KW-0812">Transmembrane</keyword>
<evidence type="ECO:0000313" key="3">
    <source>
        <dbReference type="Proteomes" id="UP000178951"/>
    </source>
</evidence>
<reference evidence="2 3" key="1">
    <citation type="journal article" date="2016" name="Nat. Commun.">
        <title>Thousands of microbial genomes shed light on interconnected biogeochemical processes in an aquifer system.</title>
        <authorList>
            <person name="Anantharaman K."/>
            <person name="Brown C.T."/>
            <person name="Hug L.A."/>
            <person name="Sharon I."/>
            <person name="Castelle C.J."/>
            <person name="Probst A.J."/>
            <person name="Thomas B.C."/>
            <person name="Singh A."/>
            <person name="Wilkins M.J."/>
            <person name="Karaoz U."/>
            <person name="Brodie E.L."/>
            <person name="Williams K.H."/>
            <person name="Hubbard S.S."/>
            <person name="Banfield J.F."/>
        </authorList>
    </citation>
    <scope>NUCLEOTIDE SEQUENCE [LARGE SCALE GENOMIC DNA]</scope>
</reference>
<dbReference type="Proteomes" id="UP000178951">
    <property type="component" value="Unassembled WGS sequence"/>
</dbReference>
<organism evidence="2 3">
    <name type="scientific">candidate division WOR-1 bacterium RIFOXYB2_FULL_48_7</name>
    <dbReference type="NCBI Taxonomy" id="1802583"/>
    <lineage>
        <taxon>Bacteria</taxon>
        <taxon>Bacillati</taxon>
        <taxon>Saganbacteria</taxon>
    </lineage>
</organism>
<sequence length="144" mass="15902">MNKQLPSAKSNNRGGAALLLTIVISAVCLSLVFGGAALIVASRSGTARLIEREKAFWLAEGAIAEGRWQLKHNSGWFTDPAHYPSDDRDWLKGKLQFFEAKSSLAVRELGKSCLYGIGRQGEAMVIIKVQFDPISQKVIEWREI</sequence>
<comment type="caution">
    <text evidence="2">The sequence shown here is derived from an EMBL/GenBank/DDBJ whole genome shotgun (WGS) entry which is preliminary data.</text>
</comment>
<dbReference type="AlphaFoldDB" id="A0A1F4TU55"/>
<accession>A0A1F4TU55</accession>
<protein>
    <recommendedName>
        <fullName evidence="4">Type 4 fimbrial biogenesis protein PilX N-terminal domain-containing protein</fullName>
    </recommendedName>
</protein>
<evidence type="ECO:0008006" key="4">
    <source>
        <dbReference type="Google" id="ProtNLM"/>
    </source>
</evidence>
<proteinExistence type="predicted"/>
<evidence type="ECO:0000313" key="2">
    <source>
        <dbReference type="EMBL" id="OGC36222.1"/>
    </source>
</evidence>
<dbReference type="EMBL" id="MEUF01000018">
    <property type="protein sequence ID" value="OGC36222.1"/>
    <property type="molecule type" value="Genomic_DNA"/>
</dbReference>
<feature type="transmembrane region" description="Helical" evidence="1">
    <location>
        <begin position="16"/>
        <end position="41"/>
    </location>
</feature>
<keyword evidence="1" id="KW-1133">Transmembrane helix</keyword>
<name>A0A1F4TU55_UNCSA</name>
<keyword evidence="1" id="KW-0472">Membrane</keyword>
<dbReference type="STRING" id="1802583.A2311_05735"/>
<evidence type="ECO:0000256" key="1">
    <source>
        <dbReference type="SAM" id="Phobius"/>
    </source>
</evidence>
<gene>
    <name evidence="2" type="ORF">A2311_05735</name>
</gene>